<dbReference type="InterPro" id="IPR000719">
    <property type="entry name" value="Prot_kinase_dom"/>
</dbReference>
<sequence>MEVKKEIEVRDKYGDGVSWFRGSMIGKGSFGCVYLAIIKNPILKHSYFPSIMAVKSAEVSVSGSIQKEREVFSNVKGCPSIIKCFGEEITMGDNGVMVYNLLLEYGSGVTLADRIKKFGDNLLPEFEVKGKGWGFWVGKKDDETKKRKSEPYWKGTPMYLSPEAVVDHVQEAPSDIWALGCIVLEMLTGKLPWEGEEKLNADDILRKIGEGNSVPKIPNEISQEAKDFLKGCFVRKTMYRWTAEMLLNHPFVEVLDDGDEVEELEDDESLNEIEPMLLVTECEDEFGCELSPDEWGFMSEEDSLVYLSGEDAENVDDEIVSSFSKGRLKMEELKGGMSSSTDAGFDQSIQISSENAQKYPISFTIPAGI</sequence>
<dbReference type="EMBL" id="CACTIH010001868">
    <property type="protein sequence ID" value="CAA2966760.1"/>
    <property type="molecule type" value="Genomic_DNA"/>
</dbReference>
<dbReference type="PROSITE" id="PS50011">
    <property type="entry name" value="PROTEIN_KINASE_DOM"/>
    <property type="match status" value="1"/>
</dbReference>
<dbReference type="InterPro" id="IPR017441">
    <property type="entry name" value="Protein_kinase_ATP_BS"/>
</dbReference>
<accession>A0A8S0QI28</accession>
<comment type="caution">
    <text evidence="3">The sequence shown here is derived from an EMBL/GenBank/DDBJ whole genome shotgun (WGS) entry which is preliminary data.</text>
</comment>
<keyword evidence="3" id="KW-0808">Transferase</keyword>
<dbReference type="Pfam" id="PF00069">
    <property type="entry name" value="Pkinase"/>
    <property type="match status" value="1"/>
</dbReference>
<dbReference type="GO" id="GO:0004672">
    <property type="term" value="F:protein kinase activity"/>
    <property type="evidence" value="ECO:0007669"/>
    <property type="project" value="InterPro"/>
</dbReference>
<protein>
    <submittedName>
        <fullName evidence="3">Mitogen-activated kinase kinase kinase YODA-like</fullName>
    </submittedName>
</protein>
<dbReference type="InterPro" id="IPR011009">
    <property type="entry name" value="Kinase-like_dom_sf"/>
</dbReference>
<feature type="binding site" evidence="1">
    <location>
        <position position="55"/>
    </location>
    <ligand>
        <name>ATP</name>
        <dbReference type="ChEBI" id="CHEBI:30616"/>
    </ligand>
</feature>
<keyword evidence="4" id="KW-1185">Reference proteome</keyword>
<keyword evidence="1" id="KW-0547">Nucleotide-binding</keyword>
<dbReference type="PROSITE" id="PS00107">
    <property type="entry name" value="PROTEIN_KINASE_ATP"/>
    <property type="match status" value="1"/>
</dbReference>
<keyword evidence="3" id="KW-0418">Kinase</keyword>
<dbReference type="GO" id="GO:0007165">
    <property type="term" value="P:signal transduction"/>
    <property type="evidence" value="ECO:0007669"/>
    <property type="project" value="TreeGrafter"/>
</dbReference>
<keyword evidence="1" id="KW-0067">ATP-binding</keyword>
<feature type="domain" description="Protein kinase" evidence="2">
    <location>
        <begin position="1"/>
        <end position="252"/>
    </location>
</feature>
<organism evidence="3 4">
    <name type="scientific">Olea europaea subsp. europaea</name>
    <dbReference type="NCBI Taxonomy" id="158383"/>
    <lineage>
        <taxon>Eukaryota</taxon>
        <taxon>Viridiplantae</taxon>
        <taxon>Streptophyta</taxon>
        <taxon>Embryophyta</taxon>
        <taxon>Tracheophyta</taxon>
        <taxon>Spermatophyta</taxon>
        <taxon>Magnoliopsida</taxon>
        <taxon>eudicotyledons</taxon>
        <taxon>Gunneridae</taxon>
        <taxon>Pentapetalae</taxon>
        <taxon>asterids</taxon>
        <taxon>lamiids</taxon>
        <taxon>Lamiales</taxon>
        <taxon>Oleaceae</taxon>
        <taxon>Oleeae</taxon>
        <taxon>Olea</taxon>
    </lineage>
</organism>
<evidence type="ECO:0000256" key="1">
    <source>
        <dbReference type="PROSITE-ProRule" id="PRU10141"/>
    </source>
</evidence>
<evidence type="ECO:0000259" key="2">
    <source>
        <dbReference type="PROSITE" id="PS50011"/>
    </source>
</evidence>
<dbReference type="OrthoDB" id="8693905at2759"/>
<gene>
    <name evidence="3" type="ORF">OLEA9_A042156</name>
</gene>
<dbReference type="Gramene" id="OE9A042156T1">
    <property type="protein sequence ID" value="OE9A042156C1"/>
    <property type="gene ID" value="OE9A042156"/>
</dbReference>
<dbReference type="PANTHER" id="PTHR48011:SF56">
    <property type="entry name" value="PROTEIN KINASE DOMAIN-CONTAINING PROTEIN"/>
    <property type="match status" value="1"/>
</dbReference>
<dbReference type="Proteomes" id="UP000594638">
    <property type="component" value="Unassembled WGS sequence"/>
</dbReference>
<proteinExistence type="predicted"/>
<evidence type="ECO:0000313" key="3">
    <source>
        <dbReference type="EMBL" id="CAA2966760.1"/>
    </source>
</evidence>
<name>A0A8S0QI28_OLEEU</name>
<dbReference type="InterPro" id="IPR052751">
    <property type="entry name" value="Plant_MAPKKK"/>
</dbReference>
<dbReference type="Gene3D" id="1.10.510.10">
    <property type="entry name" value="Transferase(Phosphotransferase) domain 1"/>
    <property type="match status" value="2"/>
</dbReference>
<evidence type="ECO:0000313" key="4">
    <source>
        <dbReference type="Proteomes" id="UP000594638"/>
    </source>
</evidence>
<dbReference type="AlphaFoldDB" id="A0A8S0QI28"/>
<reference evidence="3 4" key="1">
    <citation type="submission" date="2019-12" db="EMBL/GenBank/DDBJ databases">
        <authorList>
            <person name="Alioto T."/>
            <person name="Alioto T."/>
            <person name="Gomez Garrido J."/>
        </authorList>
    </citation>
    <scope>NUCLEOTIDE SEQUENCE [LARGE SCALE GENOMIC DNA]</scope>
</reference>
<dbReference type="SUPFAM" id="SSF56112">
    <property type="entry name" value="Protein kinase-like (PK-like)"/>
    <property type="match status" value="1"/>
</dbReference>
<dbReference type="GO" id="GO:0005524">
    <property type="term" value="F:ATP binding"/>
    <property type="evidence" value="ECO:0007669"/>
    <property type="project" value="UniProtKB-UniRule"/>
</dbReference>
<dbReference type="PANTHER" id="PTHR48011">
    <property type="entry name" value="CCR4-NOT TRANSCRIPTIONAL COMPLEX SUBUNIT CAF120-RELATED"/>
    <property type="match status" value="1"/>
</dbReference>